<dbReference type="Proteomes" id="UP001174936">
    <property type="component" value="Unassembled WGS sequence"/>
</dbReference>
<reference evidence="2" key="1">
    <citation type="submission" date="2023-06" db="EMBL/GenBank/DDBJ databases">
        <title>Genome-scale phylogeny and comparative genomics of the fungal order Sordariales.</title>
        <authorList>
            <consortium name="Lawrence Berkeley National Laboratory"/>
            <person name="Hensen N."/>
            <person name="Bonometti L."/>
            <person name="Westerberg I."/>
            <person name="Brannstrom I.O."/>
            <person name="Guillou S."/>
            <person name="Cros-Aarteil S."/>
            <person name="Calhoun S."/>
            <person name="Haridas S."/>
            <person name="Kuo A."/>
            <person name="Mondo S."/>
            <person name="Pangilinan J."/>
            <person name="Riley R."/>
            <person name="Labutti K."/>
            <person name="Andreopoulos B."/>
            <person name="Lipzen A."/>
            <person name="Chen C."/>
            <person name="Yanf M."/>
            <person name="Daum C."/>
            <person name="Ng V."/>
            <person name="Clum A."/>
            <person name="Steindorff A."/>
            <person name="Ohm R."/>
            <person name="Martin F."/>
            <person name="Silar P."/>
            <person name="Natvig D."/>
            <person name="Lalanne C."/>
            <person name="Gautier V."/>
            <person name="Ament-Velasquez S.L."/>
            <person name="Kruys A."/>
            <person name="Hutchinson M.I."/>
            <person name="Powell A.J."/>
            <person name="Barry K."/>
            <person name="Miller A.N."/>
            <person name="Grigoriev I.V."/>
            <person name="Debuchy R."/>
            <person name="Gladieux P."/>
            <person name="Thoren M.H."/>
            <person name="Johannesson H."/>
        </authorList>
    </citation>
    <scope>NUCLEOTIDE SEQUENCE</scope>
    <source>
        <strain evidence="2">SMH2532-1</strain>
    </source>
</reference>
<gene>
    <name evidence="2" type="ORF">B0T16DRAFT_418459</name>
</gene>
<protein>
    <submittedName>
        <fullName evidence="2">Heterokaryon incompatibility protein-domain-containing protein</fullName>
    </submittedName>
</protein>
<proteinExistence type="predicted"/>
<dbReference type="Pfam" id="PF06985">
    <property type="entry name" value="HET"/>
    <property type="match status" value="1"/>
</dbReference>
<evidence type="ECO:0000259" key="1">
    <source>
        <dbReference type="Pfam" id="PF06985"/>
    </source>
</evidence>
<dbReference type="PANTHER" id="PTHR33112:SF16">
    <property type="entry name" value="HETEROKARYON INCOMPATIBILITY DOMAIN-CONTAINING PROTEIN"/>
    <property type="match status" value="1"/>
</dbReference>
<dbReference type="InterPro" id="IPR010730">
    <property type="entry name" value="HET"/>
</dbReference>
<name>A0AA39XV22_9PEZI</name>
<feature type="domain" description="Heterokaryon incompatibility" evidence="1">
    <location>
        <begin position="247"/>
        <end position="413"/>
    </location>
</feature>
<organism evidence="2 3">
    <name type="scientific">Cercophora newfieldiana</name>
    <dbReference type="NCBI Taxonomy" id="92897"/>
    <lineage>
        <taxon>Eukaryota</taxon>
        <taxon>Fungi</taxon>
        <taxon>Dikarya</taxon>
        <taxon>Ascomycota</taxon>
        <taxon>Pezizomycotina</taxon>
        <taxon>Sordariomycetes</taxon>
        <taxon>Sordariomycetidae</taxon>
        <taxon>Sordariales</taxon>
        <taxon>Lasiosphaeriaceae</taxon>
        <taxon>Cercophora</taxon>
    </lineage>
</organism>
<comment type="caution">
    <text evidence="2">The sequence shown here is derived from an EMBL/GenBank/DDBJ whole genome shotgun (WGS) entry which is preliminary data.</text>
</comment>
<evidence type="ECO:0000313" key="3">
    <source>
        <dbReference type="Proteomes" id="UP001174936"/>
    </source>
</evidence>
<dbReference type="AlphaFoldDB" id="A0AA39XV22"/>
<evidence type="ECO:0000313" key="2">
    <source>
        <dbReference type="EMBL" id="KAK0640788.1"/>
    </source>
</evidence>
<accession>A0AA39XV22</accession>
<dbReference type="EMBL" id="JAULSV010000006">
    <property type="protein sequence ID" value="KAK0640788.1"/>
    <property type="molecule type" value="Genomic_DNA"/>
</dbReference>
<sequence>MTSPYTDDAPFFAARAYPGCFTAAEVRRHLGQGAEFAACAETSKGEPPDANPPGKVVTPENHFLPNCVCAPLHSRCTGSSPSDSEPNSVNVTVDHLRYYAEIGCWFCSVIHGGVMAAPPWDPKRQEKMPMFPWFRMPVEREKHDRPDFAIKVFGDNDHNWEPKLVFYVDEDAASSSPCKLLFVRKEPHRTEPHQQLEFAAQHLKKCVANHACAPSIPQTMPTRLLQIQVVDGVYTVRLVSDISPRPYVTLSHCWGKSFPVGVTTTLENLETRHSAGISWGILPQTFRDAVAMTERLGFDHLWIDALCIIQNSPEDWLAESSRMHDVYSCCALMLSATASPDSKTGMFRGSNMSWRPWQALPTLSPPGVVWGDHGVRACHDVVHGIAVPAIAYRSLENLFHQRPLATRAWCYQEMRLARRVLHLSVDEALWDCSAGVVECQCGRMSPDKHPFGIHAWQRTLPNSDCTKKDKETLWMNTIYNYTERDLTFWTDRLPALSGLAKQFLTASKTPETDEEAKRPFREISLGTYLAGIWSASLPLGLCWYVPNIPGKRLSAESGRYIAPSWSWASVSGNVNWNTHDPFRPAAEILDIQCELAGPDETGSVCGGEVCLRAKLIPLKLFYGDLEIPRANGLRYSYMHLQARDPSTGQYASPCMYLPDYAPPQISSEMVLHAGADMIWGDGKTSERVDELTPLLDADYFGLQVAVSFMMVIRPAGQEVGVFERVGSVGRDWVSRGVLDFSKWFEGVDPQVVKVV</sequence>
<dbReference type="PANTHER" id="PTHR33112">
    <property type="entry name" value="DOMAIN PROTEIN, PUTATIVE-RELATED"/>
    <property type="match status" value="1"/>
</dbReference>
<keyword evidence="3" id="KW-1185">Reference proteome</keyword>